<protein>
    <submittedName>
        <fullName evidence="1">Uncharacterized protein</fullName>
    </submittedName>
</protein>
<accession>A0A815RJ60</accession>
<name>A0A815RJ60_9BILA</name>
<sequence length="255" mass="28380">MEEAGAFKTQILSSPPHLRLINDRHLADILREGRLSTLAGIGPYHNILEKGTSEALTNHSKALGKLPDFGSWAMSKCGLAALKDCNCGADLISLSSILSVLNTTTLLKSIPQNYKSPGGDFMTLLNVMEEILVVKQSVSTKEFSLDRICQAKAKELFERTHLYIQYNGSTEDNIAELDSQSVLARSTNKIPPALVLARDIRYSTSIRSKAIVSFVGTIKPEWVEHPIKRQLKINNEEEVRLNSNNIIFKFSMEYT</sequence>
<evidence type="ECO:0000313" key="1">
    <source>
        <dbReference type="EMBL" id="CAF1478115.1"/>
    </source>
</evidence>
<feature type="non-terminal residue" evidence="1">
    <location>
        <position position="1"/>
    </location>
</feature>
<gene>
    <name evidence="1" type="ORF">RFH988_LOCUS37863</name>
</gene>
<reference evidence="1" key="1">
    <citation type="submission" date="2021-02" db="EMBL/GenBank/DDBJ databases">
        <authorList>
            <person name="Nowell W R."/>
        </authorList>
    </citation>
    <scope>NUCLEOTIDE SEQUENCE</scope>
</reference>
<dbReference type="Proteomes" id="UP000663882">
    <property type="component" value="Unassembled WGS sequence"/>
</dbReference>
<comment type="caution">
    <text evidence="1">The sequence shown here is derived from an EMBL/GenBank/DDBJ whole genome shotgun (WGS) entry which is preliminary data.</text>
</comment>
<proteinExistence type="predicted"/>
<organism evidence="1 2">
    <name type="scientific">Rotaria sordida</name>
    <dbReference type="NCBI Taxonomy" id="392033"/>
    <lineage>
        <taxon>Eukaryota</taxon>
        <taxon>Metazoa</taxon>
        <taxon>Spiralia</taxon>
        <taxon>Gnathifera</taxon>
        <taxon>Rotifera</taxon>
        <taxon>Eurotatoria</taxon>
        <taxon>Bdelloidea</taxon>
        <taxon>Philodinida</taxon>
        <taxon>Philodinidae</taxon>
        <taxon>Rotaria</taxon>
    </lineage>
</organism>
<dbReference type="AlphaFoldDB" id="A0A815RJ60"/>
<dbReference type="EMBL" id="CAJNOO010008111">
    <property type="protein sequence ID" value="CAF1478115.1"/>
    <property type="molecule type" value="Genomic_DNA"/>
</dbReference>
<dbReference type="OrthoDB" id="10477394at2759"/>
<evidence type="ECO:0000313" key="2">
    <source>
        <dbReference type="Proteomes" id="UP000663882"/>
    </source>
</evidence>